<dbReference type="Pfam" id="PF25000">
    <property type="entry name" value="DUF7779"/>
    <property type="match status" value="1"/>
</dbReference>
<dbReference type="EMBL" id="RPFW01000001">
    <property type="protein sequence ID" value="TVZ06020.1"/>
    <property type="molecule type" value="Genomic_DNA"/>
</dbReference>
<dbReference type="GO" id="GO:0007165">
    <property type="term" value="P:signal transduction"/>
    <property type="evidence" value="ECO:0007669"/>
    <property type="project" value="InterPro"/>
</dbReference>
<dbReference type="Proteomes" id="UP000460272">
    <property type="component" value="Unassembled WGS sequence"/>
</dbReference>
<dbReference type="GO" id="GO:0043531">
    <property type="term" value="F:ADP binding"/>
    <property type="evidence" value="ECO:0007669"/>
    <property type="project" value="InterPro"/>
</dbReference>
<feature type="domain" description="NB-ARC" evidence="1">
    <location>
        <begin position="501"/>
        <end position="650"/>
    </location>
</feature>
<sequence>MADDMTAEGKIVTFYSFKGGTGRTMALANVAWILASNGLKVLVVDWDLDSPGLHRYYHPFLDPAKVAATPGIIELITDYVWDAAQADERSPDWVRDYAQILPHAVSLSWDFPDGGTLDFVSAGRQNRDYSSAVTAIDWDNFYDRLEGGQFFDGLRADMKAHYDYTLIDSRTGLSDIADICTVHLPDILVDCFTLNDQSIDGAAAIARNVEQRYHYRNIQVLPVPMRIDEAEKDKADVGLATARARFGSSLHEKLGEFEANDYWAAVPIPYKPFYAFEETLAVFGDAPRSPTTLLGAYERLTAALTDGRVRTLGVMSDEIRLTYKAAFIRPRQPPPGDIYLSYVPEDRMWADWIAAVLAPRGIRILRPSSSSIAGGNTREEAERGAASASRTIAVLSAAYMQSTQAQGVWDAMGAADPAGTGRRLIPVRVGETRIEQPFSERSVVDLTRRDATQATEEVLKALGYPPKLAEHLAGPEPRYPRTIPPVWRVPTRNASFTGRNDVLEKLHDQLIGSSTAVVLPVALHGLGGVGKTQVAQEYAHRFMADYDLVWWVPSEQRDLINPSLAELAQHLGVRPADSTAETAELVREALRRGRPYDRWLLIFDNADEPGQIENFFPGGPGHVIVTSRNPAWSQVAEPVAIDVFSRPESLAYLQRRVQALTDEDATLVAEALGDLPLAIEQAGAWLAATGMTAAEYVEQLQDQFAATMELSQPINYPTSVAVTYRLSFDRLRSQSPAAARLLELCACFAPDPISLSLLNSDEMIKSLIPYDRRLRAARSVLGLLITDITRFSLAKVDRDVTSNSIQVHRLIQAAIRDQMQPDSYRDATLHEVHTILAGARPRQGETDDPANWARYDLIWPHLGPSEVWNCDEEEARQLLIDRVRYLWKRGDFEQALDVAHLLEQQWREKIGPDDEQTLSLRFHIANVLRSQGSFHEAYELDTEIFRKQQEVLGNDHPSTLLTAGSLGGDLRGLGRFSEALDLDEETYSRNSQLLGPDDPNTLSSANNLAIDLRLVGDCFRARDLDRETRNYRQIVLGPDHPYTLHSASMLARDLREAGDYPGSVELLQETYERYLSVLGEDFVDTLRTAKSLAVSLRKMGRLDEAYVLTRDIDDRYERIYGTNHPDSLACKLNLAADLSAREDKVAAFQVASQVLRAYQASIGGAHPFTLVAENNISTYLRGVGSAREALGLADRTLGVMRDSLGEDHPFTLSCEINKANCLHDLRRLTDAEGLQRETYERLRKTLGENHPDTQVCEANLAIVLRAQGRLDEAEALQVKVIGALGQVLGNDHPSVTALRNWRLQNRDLEAQPT</sequence>
<dbReference type="InterPro" id="IPR035897">
    <property type="entry name" value="Toll_tir_struct_dom_sf"/>
</dbReference>
<dbReference type="Pfam" id="PF00931">
    <property type="entry name" value="NB-ARC"/>
    <property type="match status" value="1"/>
</dbReference>
<dbReference type="Gene3D" id="1.25.40.10">
    <property type="entry name" value="Tetratricopeptide repeat domain"/>
    <property type="match status" value="3"/>
</dbReference>
<dbReference type="NCBIfam" id="NF040586">
    <property type="entry name" value="FxSxx_TPR"/>
    <property type="match status" value="1"/>
</dbReference>
<dbReference type="GO" id="GO:0042802">
    <property type="term" value="F:identical protein binding"/>
    <property type="evidence" value="ECO:0007669"/>
    <property type="project" value="InterPro"/>
</dbReference>
<feature type="domain" description="TIR" evidence="3">
    <location>
        <begin position="338"/>
        <end position="456"/>
    </location>
</feature>
<dbReference type="NCBIfam" id="NF047398">
    <property type="entry name" value="AAA_KGGVGR"/>
    <property type="match status" value="1"/>
</dbReference>
<evidence type="ECO:0000259" key="1">
    <source>
        <dbReference type="Pfam" id="PF00931"/>
    </source>
</evidence>
<protein>
    <submittedName>
        <fullName evidence="5">TIR domain-containing protein</fullName>
    </submittedName>
</protein>
<dbReference type="SUPFAM" id="SSF52540">
    <property type="entry name" value="P-loop containing nucleoside triphosphate hydrolases"/>
    <property type="match status" value="2"/>
</dbReference>
<reference evidence="5 6" key="1">
    <citation type="submission" date="2018-11" db="EMBL/GenBank/DDBJ databases">
        <title>Trebonia kvetii gen.nov., sp.nov., a novel acidophilic actinobacterium, and proposal of the new actinobacterial family Treboniaceae fam. nov.</title>
        <authorList>
            <person name="Rapoport D."/>
            <person name="Sagova-Mareckova M."/>
            <person name="Sedlacek I."/>
            <person name="Provaznik J."/>
            <person name="Kralova S."/>
            <person name="Pavlinic D."/>
            <person name="Benes V."/>
            <person name="Kopecky J."/>
        </authorList>
    </citation>
    <scope>NUCLEOTIDE SEQUENCE [LARGE SCALE GENOMIC DNA]</scope>
    <source>
        <strain evidence="5 6">15Tr583</strain>
    </source>
</reference>
<proteinExistence type="predicted"/>
<evidence type="ECO:0000259" key="3">
    <source>
        <dbReference type="Pfam" id="PF13676"/>
    </source>
</evidence>
<feature type="domain" description="DUF7779" evidence="4">
    <location>
        <begin position="731"/>
        <end position="822"/>
    </location>
</feature>
<dbReference type="Gene3D" id="3.40.50.10140">
    <property type="entry name" value="Toll/interleukin-1 receptor homology (TIR) domain"/>
    <property type="match status" value="1"/>
</dbReference>
<dbReference type="InterPro" id="IPR053137">
    <property type="entry name" value="NLR-like"/>
</dbReference>
<dbReference type="Pfam" id="PF13676">
    <property type="entry name" value="TIR_2"/>
    <property type="match status" value="1"/>
</dbReference>
<organism evidence="5 6">
    <name type="scientific">Trebonia kvetii</name>
    <dbReference type="NCBI Taxonomy" id="2480626"/>
    <lineage>
        <taxon>Bacteria</taxon>
        <taxon>Bacillati</taxon>
        <taxon>Actinomycetota</taxon>
        <taxon>Actinomycetes</taxon>
        <taxon>Streptosporangiales</taxon>
        <taxon>Treboniaceae</taxon>
        <taxon>Trebonia</taxon>
    </lineage>
</organism>
<evidence type="ECO:0000313" key="5">
    <source>
        <dbReference type="EMBL" id="TVZ06020.1"/>
    </source>
</evidence>
<gene>
    <name evidence="5" type="ORF">EAS64_00665</name>
</gene>
<keyword evidence="6" id="KW-1185">Reference proteome</keyword>
<dbReference type="InterPro" id="IPR027417">
    <property type="entry name" value="P-loop_NTPase"/>
</dbReference>
<dbReference type="PANTHER" id="PTHR46082:SF6">
    <property type="entry name" value="AAA+ ATPASE DOMAIN-CONTAINING PROTEIN-RELATED"/>
    <property type="match status" value="1"/>
</dbReference>
<dbReference type="InterPro" id="IPR011990">
    <property type="entry name" value="TPR-like_helical_dom_sf"/>
</dbReference>
<accession>A0A6P2C4C1</accession>
<dbReference type="Pfam" id="PF01656">
    <property type="entry name" value="CbiA"/>
    <property type="match status" value="1"/>
</dbReference>
<dbReference type="Pfam" id="PF13424">
    <property type="entry name" value="TPR_12"/>
    <property type="match status" value="3"/>
</dbReference>
<evidence type="ECO:0000259" key="2">
    <source>
        <dbReference type="Pfam" id="PF01656"/>
    </source>
</evidence>
<dbReference type="InterPro" id="IPR011717">
    <property type="entry name" value="TPR-4"/>
</dbReference>
<comment type="caution">
    <text evidence="5">The sequence shown here is derived from an EMBL/GenBank/DDBJ whole genome shotgun (WGS) entry which is preliminary data.</text>
</comment>
<dbReference type="SUPFAM" id="SSF48452">
    <property type="entry name" value="TPR-like"/>
    <property type="match status" value="3"/>
</dbReference>
<feature type="domain" description="CobQ/CobB/MinD/ParA nucleotide binding" evidence="2">
    <location>
        <begin position="13"/>
        <end position="54"/>
    </location>
</feature>
<dbReference type="Pfam" id="PF07721">
    <property type="entry name" value="TPR_4"/>
    <property type="match status" value="1"/>
</dbReference>
<evidence type="ECO:0000259" key="4">
    <source>
        <dbReference type="Pfam" id="PF25000"/>
    </source>
</evidence>
<dbReference type="InterPro" id="IPR056681">
    <property type="entry name" value="DUF7779"/>
</dbReference>
<dbReference type="RefSeq" id="WP_145850774.1">
    <property type="nucleotide sequence ID" value="NZ_RPFW01000001.1"/>
</dbReference>
<dbReference type="Pfam" id="PF13374">
    <property type="entry name" value="TPR_10"/>
    <property type="match status" value="2"/>
</dbReference>
<name>A0A6P2C4C1_9ACTN</name>
<dbReference type="InterPro" id="IPR002182">
    <property type="entry name" value="NB-ARC"/>
</dbReference>
<dbReference type="InterPro" id="IPR000157">
    <property type="entry name" value="TIR_dom"/>
</dbReference>
<evidence type="ECO:0000313" key="6">
    <source>
        <dbReference type="Proteomes" id="UP000460272"/>
    </source>
</evidence>
<dbReference type="SUPFAM" id="SSF52200">
    <property type="entry name" value="Toll/Interleukin receptor TIR domain"/>
    <property type="match status" value="1"/>
</dbReference>
<dbReference type="InterPro" id="IPR002586">
    <property type="entry name" value="CobQ/CobB/MinD/ParA_Nub-bd_dom"/>
</dbReference>
<dbReference type="PANTHER" id="PTHR46082">
    <property type="entry name" value="ATP/GTP-BINDING PROTEIN-RELATED"/>
    <property type="match status" value="1"/>
</dbReference>
<dbReference type="OrthoDB" id="580767at2"/>
<dbReference type="Gene3D" id="3.40.50.300">
    <property type="entry name" value="P-loop containing nucleotide triphosphate hydrolases"/>
    <property type="match status" value="2"/>
</dbReference>